<dbReference type="InterPro" id="IPR006938">
    <property type="entry name" value="DUF624"/>
</dbReference>
<feature type="region of interest" description="Disordered" evidence="1">
    <location>
        <begin position="239"/>
        <end position="271"/>
    </location>
</feature>
<feature type="transmembrane region" description="Helical" evidence="2">
    <location>
        <begin position="21"/>
        <end position="52"/>
    </location>
</feature>
<evidence type="ECO:0000313" key="4">
    <source>
        <dbReference type="Proteomes" id="UP000274920"/>
    </source>
</evidence>
<protein>
    <submittedName>
        <fullName evidence="3">DUF624 domain-containing protein</fullName>
    </submittedName>
</protein>
<organism evidence="3 4">
    <name type="scientific">Schaedlerella arabinosiphila</name>
    <dbReference type="NCBI Taxonomy" id="2044587"/>
    <lineage>
        <taxon>Bacteria</taxon>
        <taxon>Bacillati</taxon>
        <taxon>Bacillota</taxon>
        <taxon>Clostridia</taxon>
        <taxon>Lachnospirales</taxon>
        <taxon>Lachnospiraceae</taxon>
        <taxon>Schaedlerella</taxon>
    </lineage>
</organism>
<keyword evidence="2" id="KW-1133">Transmembrane helix</keyword>
<evidence type="ECO:0000256" key="1">
    <source>
        <dbReference type="SAM" id="MobiDB-lite"/>
    </source>
</evidence>
<feature type="transmembrane region" description="Helical" evidence="2">
    <location>
        <begin position="176"/>
        <end position="199"/>
    </location>
</feature>
<sequence length="271" mass="30747">MNLFDMNGPLMNALRKLANIILCNIAFCLLSLPLFTVGAALAALFACMQAILADDEDDIIVKQYWDAFRRNFKQATVIWLLCLLAFVFLGIYYLIVSSMGGMMGKVYRISFFMMCILLLFGFQYLFPLQARYENHVKNTLKNAWLLSIAALPWTMLSILLVIAAVYISFFMNPDGLNLAVFLWGMMGFGIVAYLNSFFFQKAFQRIDPEKLEVKHEAPREAVFIDEEHRTSEVFFQESSYSNPDWNRQAYPGQGKTPAAGGGAAKGAKKRR</sequence>
<dbReference type="AlphaFoldDB" id="A0A3R8KYT5"/>
<comment type="caution">
    <text evidence="3">The sequence shown here is derived from an EMBL/GenBank/DDBJ whole genome shotgun (WGS) entry which is preliminary data.</text>
</comment>
<accession>A0A3R8KYT5</accession>
<dbReference type="EMBL" id="RHJS01000002">
    <property type="protein sequence ID" value="RRK32674.1"/>
    <property type="molecule type" value="Genomic_DNA"/>
</dbReference>
<keyword evidence="2" id="KW-0472">Membrane</keyword>
<evidence type="ECO:0000256" key="2">
    <source>
        <dbReference type="SAM" id="Phobius"/>
    </source>
</evidence>
<feature type="transmembrane region" description="Helical" evidence="2">
    <location>
        <begin position="146"/>
        <end position="169"/>
    </location>
</feature>
<proteinExistence type="predicted"/>
<name>A0A3R8KYT5_9FIRM</name>
<dbReference type="Proteomes" id="UP000274920">
    <property type="component" value="Unassembled WGS sequence"/>
</dbReference>
<reference evidence="3" key="1">
    <citation type="submission" date="2018-10" db="EMBL/GenBank/DDBJ databases">
        <title>Schaedlerella arabinophila gen. nov. sp. nov., isolated from the mouse intestinal tract and comparative analysis with the genome of the closely related altered Schaedler flora strain ASF502.</title>
        <authorList>
            <person name="Miyake S."/>
            <person name="Soh M."/>
            <person name="Seedorf H."/>
        </authorList>
    </citation>
    <scope>NUCLEOTIDE SEQUENCE [LARGE SCALE GENOMIC DNA]</scope>
    <source>
        <strain evidence="3">DSM 106076</strain>
    </source>
</reference>
<feature type="transmembrane region" description="Helical" evidence="2">
    <location>
        <begin position="106"/>
        <end position="126"/>
    </location>
</feature>
<dbReference type="Pfam" id="PF04854">
    <property type="entry name" value="DUF624"/>
    <property type="match status" value="1"/>
</dbReference>
<evidence type="ECO:0000313" key="3">
    <source>
        <dbReference type="EMBL" id="RRK32674.1"/>
    </source>
</evidence>
<gene>
    <name evidence="3" type="ORF">EBB54_15880</name>
</gene>
<dbReference type="RefSeq" id="WP_125128121.1">
    <property type="nucleotide sequence ID" value="NZ_RHJS01000002.1"/>
</dbReference>
<feature type="transmembrane region" description="Helical" evidence="2">
    <location>
        <begin position="72"/>
        <end position="94"/>
    </location>
</feature>
<keyword evidence="4" id="KW-1185">Reference proteome</keyword>
<keyword evidence="2" id="KW-0812">Transmembrane</keyword>